<dbReference type="GO" id="GO:0071244">
    <property type="term" value="P:cellular response to carbon dioxide"/>
    <property type="evidence" value="ECO:0007669"/>
    <property type="project" value="TreeGrafter"/>
</dbReference>
<keyword evidence="5 8" id="KW-0456">Lyase</keyword>
<dbReference type="GO" id="GO:0034599">
    <property type="term" value="P:cellular response to oxidative stress"/>
    <property type="evidence" value="ECO:0007669"/>
    <property type="project" value="TreeGrafter"/>
</dbReference>
<keyword evidence="4 7" id="KW-0862">Zinc</keyword>
<dbReference type="PANTHER" id="PTHR11002">
    <property type="entry name" value="CARBONIC ANHYDRASE"/>
    <property type="match status" value="1"/>
</dbReference>
<reference evidence="9 10" key="1">
    <citation type="journal article" date="2012" name="Appl. Environ. Microbiol.">
        <title>Short-read sequencing for genomic analysis of the brown rot fungus Fibroporia radiculosa.</title>
        <authorList>
            <person name="Tang J.D."/>
            <person name="Perkins A.D."/>
            <person name="Sonstegard T.S."/>
            <person name="Schroeder S.G."/>
            <person name="Burgess S.C."/>
            <person name="Diehl S.V."/>
        </authorList>
    </citation>
    <scope>NUCLEOTIDE SEQUENCE [LARGE SCALE GENOMIC DNA]</scope>
    <source>
        <strain evidence="9 10">TFFH 294</strain>
    </source>
</reference>
<sequence>MSSDTDPVLNDLLKKNEKWATDNKHLFPQDSQSPKVLWIGCVDSRVPESVVTLSQPGDILVHRNIANLFQLNDDSAVSALHFAVQNLKITRIVIVGHTDCGGVHAACRAAHDGTVIQPPCLARWLDPVVQLAQRTPRNFARLIEENVREQVKNVIKEIKNMSLDMNLEVRGWIYSVEDGNLRVLDGGA</sequence>
<evidence type="ECO:0000256" key="3">
    <source>
        <dbReference type="ARBA" id="ARBA00022723"/>
    </source>
</evidence>
<dbReference type="PANTHER" id="PTHR11002:SF76">
    <property type="entry name" value="CARBONIC ANHYDRASE"/>
    <property type="match status" value="1"/>
</dbReference>
<evidence type="ECO:0000256" key="2">
    <source>
        <dbReference type="ARBA" id="ARBA00012925"/>
    </source>
</evidence>
<keyword evidence="3 7" id="KW-0479">Metal-binding</keyword>
<dbReference type="GO" id="GO:0004089">
    <property type="term" value="F:carbonate dehydratase activity"/>
    <property type="evidence" value="ECO:0007669"/>
    <property type="project" value="UniProtKB-UniRule"/>
</dbReference>
<dbReference type="GeneID" id="24100716"/>
<keyword evidence="10" id="KW-1185">Reference proteome</keyword>
<feature type="binding site" evidence="7">
    <location>
        <position position="97"/>
    </location>
    <ligand>
        <name>Zn(2+)</name>
        <dbReference type="ChEBI" id="CHEBI:29105"/>
    </ligand>
</feature>
<gene>
    <name evidence="9" type="ORF">FIBRA_08039</name>
</gene>
<dbReference type="Gene3D" id="3.40.1050.10">
    <property type="entry name" value="Carbonic anhydrase"/>
    <property type="match status" value="1"/>
</dbReference>
<dbReference type="RefSeq" id="XP_012185088.1">
    <property type="nucleotide sequence ID" value="XM_012329698.1"/>
</dbReference>
<dbReference type="SUPFAM" id="SSF53056">
    <property type="entry name" value="beta-carbonic anhydrase, cab"/>
    <property type="match status" value="1"/>
</dbReference>
<dbReference type="STRING" id="599839.J4GW30"/>
<evidence type="ECO:0000313" key="9">
    <source>
        <dbReference type="EMBL" id="CCM05805.1"/>
    </source>
</evidence>
<protein>
    <recommendedName>
        <fullName evidence="2 8">Carbonic anhydrase</fullName>
        <ecNumber evidence="2 8">4.2.1.1</ecNumber>
    </recommendedName>
    <alternativeName>
        <fullName evidence="8">Carbonate dehydratase</fullName>
    </alternativeName>
</protein>
<comment type="function">
    <text evidence="8">Reversible hydration of carbon dioxide.</text>
</comment>
<dbReference type="FunCoup" id="J4GW30">
    <property type="interactions" value="235"/>
</dbReference>
<feature type="binding site" evidence="7">
    <location>
        <position position="100"/>
    </location>
    <ligand>
        <name>Zn(2+)</name>
        <dbReference type="ChEBI" id="CHEBI:29105"/>
    </ligand>
</feature>
<dbReference type="InterPro" id="IPR036874">
    <property type="entry name" value="Carbonic_anhydrase_sf"/>
</dbReference>
<comment type="catalytic activity">
    <reaction evidence="6 8">
        <text>hydrogencarbonate + H(+) = CO2 + H2O</text>
        <dbReference type="Rhea" id="RHEA:10748"/>
        <dbReference type="ChEBI" id="CHEBI:15377"/>
        <dbReference type="ChEBI" id="CHEBI:15378"/>
        <dbReference type="ChEBI" id="CHEBI:16526"/>
        <dbReference type="ChEBI" id="CHEBI:17544"/>
        <dbReference type="EC" id="4.2.1.1"/>
    </reaction>
</comment>
<comment type="cofactor">
    <cofactor evidence="7">
        <name>Zn(2+)</name>
        <dbReference type="ChEBI" id="CHEBI:29105"/>
    </cofactor>
    <text evidence="7">Binds 1 zinc ion per subunit.</text>
</comment>
<feature type="binding site" evidence="7">
    <location>
        <position position="41"/>
    </location>
    <ligand>
        <name>Zn(2+)</name>
        <dbReference type="ChEBI" id="CHEBI:29105"/>
    </ligand>
</feature>
<feature type="binding site" evidence="7">
    <location>
        <position position="43"/>
    </location>
    <ligand>
        <name>Zn(2+)</name>
        <dbReference type="ChEBI" id="CHEBI:29105"/>
    </ligand>
</feature>
<dbReference type="HOGENOM" id="CLU_053879_3_2_1"/>
<dbReference type="Proteomes" id="UP000006352">
    <property type="component" value="Unassembled WGS sequence"/>
</dbReference>
<dbReference type="InterPro" id="IPR001765">
    <property type="entry name" value="Carbonic_anhydrase"/>
</dbReference>
<evidence type="ECO:0000256" key="7">
    <source>
        <dbReference type="PIRSR" id="PIRSR601765-1"/>
    </source>
</evidence>
<dbReference type="EC" id="4.2.1.1" evidence="2 8"/>
<name>J4GW30_9APHY</name>
<evidence type="ECO:0000256" key="5">
    <source>
        <dbReference type="ARBA" id="ARBA00023239"/>
    </source>
</evidence>
<evidence type="ECO:0000313" key="10">
    <source>
        <dbReference type="Proteomes" id="UP000006352"/>
    </source>
</evidence>
<dbReference type="OrthoDB" id="10248475at2759"/>
<dbReference type="InParanoid" id="J4GW30"/>
<evidence type="ECO:0000256" key="4">
    <source>
        <dbReference type="ARBA" id="ARBA00022833"/>
    </source>
</evidence>
<comment type="similarity">
    <text evidence="1 8">Belongs to the beta-class carbonic anhydrase family.</text>
</comment>
<evidence type="ECO:0000256" key="8">
    <source>
        <dbReference type="RuleBase" id="RU003956"/>
    </source>
</evidence>
<proteinExistence type="inferred from homology"/>
<organism evidence="9 10">
    <name type="scientific">Fibroporia radiculosa</name>
    <dbReference type="NCBI Taxonomy" id="599839"/>
    <lineage>
        <taxon>Eukaryota</taxon>
        <taxon>Fungi</taxon>
        <taxon>Dikarya</taxon>
        <taxon>Basidiomycota</taxon>
        <taxon>Agaricomycotina</taxon>
        <taxon>Agaricomycetes</taxon>
        <taxon>Polyporales</taxon>
        <taxon>Fibroporiaceae</taxon>
        <taxon>Fibroporia</taxon>
    </lineage>
</organism>
<dbReference type="SMART" id="SM00947">
    <property type="entry name" value="Pro_CA"/>
    <property type="match status" value="1"/>
</dbReference>
<dbReference type="EMBL" id="HE797207">
    <property type="protein sequence ID" value="CCM05805.1"/>
    <property type="molecule type" value="Genomic_DNA"/>
</dbReference>
<accession>J4GW30</accession>
<dbReference type="GO" id="GO:0008270">
    <property type="term" value="F:zinc ion binding"/>
    <property type="evidence" value="ECO:0007669"/>
    <property type="project" value="UniProtKB-UniRule"/>
</dbReference>
<evidence type="ECO:0000256" key="6">
    <source>
        <dbReference type="ARBA" id="ARBA00048348"/>
    </source>
</evidence>
<dbReference type="AlphaFoldDB" id="J4GW30"/>
<evidence type="ECO:0000256" key="1">
    <source>
        <dbReference type="ARBA" id="ARBA00006217"/>
    </source>
</evidence>
<dbReference type="Pfam" id="PF00484">
    <property type="entry name" value="Pro_CA"/>
    <property type="match status" value="1"/>
</dbReference>